<evidence type="ECO:0000256" key="2">
    <source>
        <dbReference type="ARBA" id="ARBA00009638"/>
    </source>
</evidence>
<keyword evidence="3 10" id="KW-0132">Cell division</keyword>
<comment type="caution">
    <text evidence="12">The sequence shown here is derived from an EMBL/GenBank/DDBJ whole genome shotgun (WGS) entry which is preliminary data.</text>
</comment>
<dbReference type="InterPro" id="IPR027417">
    <property type="entry name" value="P-loop_NTPase"/>
</dbReference>
<dbReference type="PROSITE" id="PS51706">
    <property type="entry name" value="G_ENGB"/>
    <property type="match status" value="1"/>
</dbReference>
<evidence type="ECO:0000256" key="7">
    <source>
        <dbReference type="ARBA" id="ARBA00023134"/>
    </source>
</evidence>
<dbReference type="InterPro" id="IPR006073">
    <property type="entry name" value="GTP-bd"/>
</dbReference>
<feature type="domain" description="EngB-type G" evidence="11">
    <location>
        <begin position="23"/>
        <end position="207"/>
    </location>
</feature>
<keyword evidence="9 10" id="KW-0131">Cell cycle</keyword>
<evidence type="ECO:0000256" key="8">
    <source>
        <dbReference type="ARBA" id="ARBA00023210"/>
    </source>
</evidence>
<organism evidence="12 13">
    <name type="scientific">Sutterella massiliensis</name>
    <dbReference type="NCBI Taxonomy" id="1816689"/>
    <lineage>
        <taxon>Bacteria</taxon>
        <taxon>Pseudomonadati</taxon>
        <taxon>Pseudomonadota</taxon>
        <taxon>Betaproteobacteria</taxon>
        <taxon>Burkholderiales</taxon>
        <taxon>Sutterellaceae</taxon>
        <taxon>Sutterella</taxon>
    </lineage>
</organism>
<evidence type="ECO:0000256" key="10">
    <source>
        <dbReference type="HAMAP-Rule" id="MF_00321"/>
    </source>
</evidence>
<dbReference type="PANTHER" id="PTHR11649">
    <property type="entry name" value="MSS1/TRME-RELATED GTP-BINDING PROTEIN"/>
    <property type="match status" value="1"/>
</dbReference>
<keyword evidence="8 10" id="KW-0717">Septation</keyword>
<evidence type="ECO:0000313" key="12">
    <source>
        <dbReference type="EMBL" id="MBM6704599.1"/>
    </source>
</evidence>
<name>A0ABS2DTI3_9BURK</name>
<evidence type="ECO:0000259" key="11">
    <source>
        <dbReference type="PROSITE" id="PS51706"/>
    </source>
</evidence>
<dbReference type="InterPro" id="IPR030393">
    <property type="entry name" value="G_ENGB_dom"/>
</dbReference>
<comment type="function">
    <text evidence="10">Necessary for normal cell division and for the maintenance of normal septation.</text>
</comment>
<reference evidence="12 13" key="1">
    <citation type="journal article" date="2021" name="Sci. Rep.">
        <title>The distribution of antibiotic resistance genes in chicken gut microbiota commensals.</title>
        <authorList>
            <person name="Juricova H."/>
            <person name="Matiasovicova J."/>
            <person name="Kubasova T."/>
            <person name="Cejkova D."/>
            <person name="Rychlik I."/>
        </authorList>
    </citation>
    <scope>NUCLEOTIDE SEQUENCE [LARGE SCALE GENOMIC DNA]</scope>
    <source>
        <strain evidence="12 13">An829</strain>
    </source>
</reference>
<dbReference type="NCBIfam" id="TIGR03598">
    <property type="entry name" value="GTPase_YsxC"/>
    <property type="match status" value="1"/>
</dbReference>
<evidence type="ECO:0000256" key="1">
    <source>
        <dbReference type="ARBA" id="ARBA00001946"/>
    </source>
</evidence>
<dbReference type="Proteomes" id="UP000715095">
    <property type="component" value="Unassembled WGS sequence"/>
</dbReference>
<dbReference type="EMBL" id="JACJJC010000014">
    <property type="protein sequence ID" value="MBM6704599.1"/>
    <property type="molecule type" value="Genomic_DNA"/>
</dbReference>
<protein>
    <recommendedName>
        <fullName evidence="10">Probable GTP-binding protein EngB</fullName>
    </recommendedName>
</protein>
<dbReference type="Gene3D" id="3.40.50.300">
    <property type="entry name" value="P-loop containing nucleotide triphosphate hydrolases"/>
    <property type="match status" value="1"/>
</dbReference>
<keyword evidence="7 10" id="KW-0342">GTP-binding</keyword>
<sequence>MSIFDSARFEISAAKLSGLPPERMPEIAFAGRSNAGKSTTINVLTRQTRLAFWSKTPGRTQLVNFFTLSRKRPEGGREQVGYLVDLPGYGFAKTQEAVRKSWSDLVGGYIAKRRSLAGLVVVMDARRPFMPTDEWLIEFMRARPEVKMHWLLNKSDQLKTMQKRETLRMAKKRAAEFGPNVTVQLFSGLKKDGTEELAEVLRGWLALSDAEPTAPLEVLGTATEAKD</sequence>
<keyword evidence="5 10" id="KW-0547">Nucleotide-binding</keyword>
<keyword evidence="6" id="KW-0460">Magnesium</keyword>
<keyword evidence="13" id="KW-1185">Reference proteome</keyword>
<keyword evidence="4" id="KW-0479">Metal-binding</keyword>
<evidence type="ECO:0000256" key="5">
    <source>
        <dbReference type="ARBA" id="ARBA00022741"/>
    </source>
</evidence>
<comment type="cofactor">
    <cofactor evidence="1">
        <name>Mg(2+)</name>
        <dbReference type="ChEBI" id="CHEBI:18420"/>
    </cofactor>
</comment>
<dbReference type="PANTHER" id="PTHR11649:SF13">
    <property type="entry name" value="ENGB-TYPE G DOMAIN-CONTAINING PROTEIN"/>
    <property type="match status" value="1"/>
</dbReference>
<dbReference type="SUPFAM" id="SSF52540">
    <property type="entry name" value="P-loop containing nucleoside triphosphate hydrolases"/>
    <property type="match status" value="1"/>
</dbReference>
<evidence type="ECO:0000256" key="3">
    <source>
        <dbReference type="ARBA" id="ARBA00022618"/>
    </source>
</evidence>
<comment type="similarity">
    <text evidence="2 10">Belongs to the TRAFAC class TrmE-Era-EngA-EngB-Septin-like GTPase superfamily. EngB GTPase family.</text>
</comment>
<dbReference type="InterPro" id="IPR019987">
    <property type="entry name" value="GTP-bd_ribosome_bio_YsxC"/>
</dbReference>
<evidence type="ECO:0000313" key="13">
    <source>
        <dbReference type="Proteomes" id="UP000715095"/>
    </source>
</evidence>
<evidence type="ECO:0000256" key="9">
    <source>
        <dbReference type="ARBA" id="ARBA00023306"/>
    </source>
</evidence>
<dbReference type="HAMAP" id="MF_00321">
    <property type="entry name" value="GTPase_EngB"/>
    <property type="match status" value="1"/>
</dbReference>
<gene>
    <name evidence="10" type="primary">engB</name>
    <name evidence="12" type="ORF">H6A60_08900</name>
</gene>
<evidence type="ECO:0000256" key="6">
    <source>
        <dbReference type="ARBA" id="ARBA00022842"/>
    </source>
</evidence>
<proteinExistence type="inferred from homology"/>
<dbReference type="RefSeq" id="WP_205103668.1">
    <property type="nucleotide sequence ID" value="NZ_JACJJC010000014.1"/>
</dbReference>
<accession>A0ABS2DTI3</accession>
<evidence type="ECO:0000256" key="4">
    <source>
        <dbReference type="ARBA" id="ARBA00022723"/>
    </source>
</evidence>
<dbReference type="Pfam" id="PF01926">
    <property type="entry name" value="MMR_HSR1"/>
    <property type="match status" value="1"/>
</dbReference>
<dbReference type="CDD" id="cd01876">
    <property type="entry name" value="YihA_EngB"/>
    <property type="match status" value="1"/>
</dbReference>